<feature type="compositionally biased region" description="Pro residues" evidence="1">
    <location>
        <begin position="53"/>
        <end position="71"/>
    </location>
</feature>
<dbReference type="OrthoDB" id="10467994at2759"/>
<evidence type="ECO:0000313" key="3">
    <source>
        <dbReference type="Proteomes" id="UP000737018"/>
    </source>
</evidence>
<reference evidence="2" key="1">
    <citation type="submission" date="2020-03" db="EMBL/GenBank/DDBJ databases">
        <title>Castanea mollissima Vanexum genome sequencing.</title>
        <authorList>
            <person name="Staton M."/>
        </authorList>
    </citation>
    <scope>NUCLEOTIDE SEQUENCE</scope>
    <source>
        <tissue evidence="2">Leaf</tissue>
    </source>
</reference>
<feature type="compositionally biased region" description="Basic and acidic residues" evidence="1">
    <location>
        <begin position="1"/>
        <end position="10"/>
    </location>
</feature>
<keyword evidence="3" id="KW-1185">Reference proteome</keyword>
<gene>
    <name evidence="2" type="ORF">CMV_025536</name>
</gene>
<sequence length="155" mass="16735">MTEADNTDRHRPSRTAIGTDRWSRCRRSERERSSDAGAMDVDAPPGFGAPGDHNPPPPSPGSANPNPPEPAAPIGLGASLPPLSPKQGGKDPSIVWQHFIKLAGFDPNNPRPIKLRECMDNVEDMDGFEIDTEIASVCPMPMEEDPSTVVLDDDE</sequence>
<dbReference type="Proteomes" id="UP000737018">
    <property type="component" value="Unassembled WGS sequence"/>
</dbReference>
<protein>
    <submittedName>
        <fullName evidence="2">Uncharacterized protein</fullName>
    </submittedName>
</protein>
<dbReference type="AlphaFoldDB" id="A0A8J4QD33"/>
<proteinExistence type="predicted"/>
<evidence type="ECO:0000256" key="1">
    <source>
        <dbReference type="SAM" id="MobiDB-lite"/>
    </source>
</evidence>
<feature type="region of interest" description="Disordered" evidence="1">
    <location>
        <begin position="1"/>
        <end position="92"/>
    </location>
</feature>
<name>A0A8J4QD33_9ROSI</name>
<feature type="compositionally biased region" description="Basic and acidic residues" evidence="1">
    <location>
        <begin position="21"/>
        <end position="34"/>
    </location>
</feature>
<evidence type="ECO:0000313" key="2">
    <source>
        <dbReference type="EMBL" id="KAF3948471.1"/>
    </source>
</evidence>
<organism evidence="2 3">
    <name type="scientific">Castanea mollissima</name>
    <name type="common">Chinese chestnut</name>
    <dbReference type="NCBI Taxonomy" id="60419"/>
    <lineage>
        <taxon>Eukaryota</taxon>
        <taxon>Viridiplantae</taxon>
        <taxon>Streptophyta</taxon>
        <taxon>Embryophyta</taxon>
        <taxon>Tracheophyta</taxon>
        <taxon>Spermatophyta</taxon>
        <taxon>Magnoliopsida</taxon>
        <taxon>eudicotyledons</taxon>
        <taxon>Gunneridae</taxon>
        <taxon>Pentapetalae</taxon>
        <taxon>rosids</taxon>
        <taxon>fabids</taxon>
        <taxon>Fagales</taxon>
        <taxon>Fagaceae</taxon>
        <taxon>Castanea</taxon>
    </lineage>
</organism>
<comment type="caution">
    <text evidence="2">The sequence shown here is derived from an EMBL/GenBank/DDBJ whole genome shotgun (WGS) entry which is preliminary data.</text>
</comment>
<dbReference type="EMBL" id="JRKL02006809">
    <property type="protein sequence ID" value="KAF3948471.1"/>
    <property type="molecule type" value="Genomic_DNA"/>
</dbReference>
<accession>A0A8J4QD33</accession>